<reference evidence="1" key="2">
    <citation type="journal article" date="2015" name="Data Brief">
        <title>Shoot transcriptome of the giant reed, Arundo donax.</title>
        <authorList>
            <person name="Barrero R.A."/>
            <person name="Guerrero F.D."/>
            <person name="Moolhuijzen P."/>
            <person name="Goolsby J.A."/>
            <person name="Tidwell J."/>
            <person name="Bellgard S.E."/>
            <person name="Bellgard M.I."/>
        </authorList>
    </citation>
    <scope>NUCLEOTIDE SEQUENCE</scope>
    <source>
        <tissue evidence="1">Shoot tissue taken approximately 20 cm above the soil surface</tissue>
    </source>
</reference>
<evidence type="ECO:0000313" key="1">
    <source>
        <dbReference type="EMBL" id="JAD33921.1"/>
    </source>
</evidence>
<proteinExistence type="predicted"/>
<reference evidence="1" key="1">
    <citation type="submission" date="2014-09" db="EMBL/GenBank/DDBJ databases">
        <authorList>
            <person name="Magalhaes I.L.F."/>
            <person name="Oliveira U."/>
            <person name="Santos F.R."/>
            <person name="Vidigal T.H.D.A."/>
            <person name="Brescovit A.D."/>
            <person name="Santos A.J."/>
        </authorList>
    </citation>
    <scope>NUCLEOTIDE SEQUENCE</scope>
    <source>
        <tissue evidence="1">Shoot tissue taken approximately 20 cm above the soil surface</tissue>
    </source>
</reference>
<organism evidence="1">
    <name type="scientific">Arundo donax</name>
    <name type="common">Giant reed</name>
    <name type="synonym">Donax arundinaceus</name>
    <dbReference type="NCBI Taxonomy" id="35708"/>
    <lineage>
        <taxon>Eukaryota</taxon>
        <taxon>Viridiplantae</taxon>
        <taxon>Streptophyta</taxon>
        <taxon>Embryophyta</taxon>
        <taxon>Tracheophyta</taxon>
        <taxon>Spermatophyta</taxon>
        <taxon>Magnoliopsida</taxon>
        <taxon>Liliopsida</taxon>
        <taxon>Poales</taxon>
        <taxon>Poaceae</taxon>
        <taxon>PACMAD clade</taxon>
        <taxon>Arundinoideae</taxon>
        <taxon>Arundineae</taxon>
        <taxon>Arundo</taxon>
    </lineage>
</organism>
<sequence length="13" mass="1517">MSFPPFHGHFLSL</sequence>
<protein>
    <submittedName>
        <fullName evidence="1">Uncharacterized protein</fullName>
    </submittedName>
</protein>
<name>A0A0A8Z548_ARUDO</name>
<dbReference type="EMBL" id="GBRH01263974">
    <property type="protein sequence ID" value="JAD33921.1"/>
    <property type="molecule type" value="Transcribed_RNA"/>
</dbReference>
<accession>A0A0A8Z548</accession>